<reference evidence="1" key="1">
    <citation type="submission" date="2021-02" db="EMBL/GenBank/DDBJ databases">
        <authorList>
            <person name="Dougan E. K."/>
            <person name="Rhodes N."/>
            <person name="Thang M."/>
            <person name="Chan C."/>
        </authorList>
    </citation>
    <scope>NUCLEOTIDE SEQUENCE</scope>
</reference>
<dbReference type="AlphaFoldDB" id="A0A813EA34"/>
<proteinExistence type="predicted"/>
<dbReference type="EMBL" id="CAJNNV010008107">
    <property type="protein sequence ID" value="CAE8595775.1"/>
    <property type="molecule type" value="Genomic_DNA"/>
</dbReference>
<evidence type="ECO:0000313" key="2">
    <source>
        <dbReference type="EMBL" id="CAE8656455.1"/>
    </source>
</evidence>
<organism evidence="1 3">
    <name type="scientific">Polarella glacialis</name>
    <name type="common">Dinoflagellate</name>
    <dbReference type="NCBI Taxonomy" id="89957"/>
    <lineage>
        <taxon>Eukaryota</taxon>
        <taxon>Sar</taxon>
        <taxon>Alveolata</taxon>
        <taxon>Dinophyceae</taxon>
        <taxon>Suessiales</taxon>
        <taxon>Suessiaceae</taxon>
        <taxon>Polarella</taxon>
    </lineage>
</organism>
<evidence type="ECO:0000313" key="3">
    <source>
        <dbReference type="Proteomes" id="UP000654075"/>
    </source>
</evidence>
<dbReference type="OrthoDB" id="419709at2759"/>
<accession>A0A813EA34</accession>
<sequence length="703" mass="80493">MPLRIPGRVALLLPGLRAAAQEDWSRFASAEKLHVPGMLDCEGTGWPQEWREFRLAAAEAVGQGYSKSEMLHAMADKIEEQWRPWICPTAAQGQDCVSSSQLGFPFVSELHRECRDSNNFERYLLRHYFENTKTPFVPLEEPSGFCLYGYVTALMVLAWHALPEKVGDAMRHVYKAQHLLGHYHSFDFLESSSWPVNSFLVLINFQATLSSDTFVPMTFAPDYAHPGQFGTNWYYDRLAWNGTVEASKELPGASPFFWLPFGSGPARKWRGLGDGPARPRVTVWQFCIHTSTAGEAVTMISRFLREDYDVVWRGNSVAGQLCSNYQPSLCATGKNFEFLNWLSNRFELSDTPYEELSTRFQEELLPELSLADVWMCSIPAVWCRLLADAGRAPGAPKPARPVFAYLGLPILQYVARPEREEFLRAFVELAVDERNVIAANNAYLAEEIHWQTGLKVPTLRIHGLHTNSTYLPLRASEVLVSRPGTSGGWQECVLNRFVDSNPGYPLRFLQFTDLLNPHTTKEVYNTSLSYSGLSQYRAVVGFPYDTSLMFFWEFYSMNMPVFVPFQLWRWGIYGQHTRPDLDDRWQMFDPSVAESKEGWPDRGRLLAPEDERVPFSPFFDGFSPLDIERSMFWSKYTDWAMFPHIQYFESIPDLMAQLVNLDLQAVSSQMKQFNEECLVKSVAAWRFVVERWLDLGTFTDDGT</sequence>
<keyword evidence="3" id="KW-1185">Reference proteome</keyword>
<gene>
    <name evidence="1" type="ORF">PGLA1383_LOCUS14276</name>
    <name evidence="2" type="ORF">PGLA2088_LOCUS12195</name>
</gene>
<comment type="caution">
    <text evidence="1">The sequence shown here is derived from an EMBL/GenBank/DDBJ whole genome shotgun (WGS) entry which is preliminary data.</text>
</comment>
<dbReference type="Proteomes" id="UP000626109">
    <property type="component" value="Unassembled WGS sequence"/>
</dbReference>
<evidence type="ECO:0000313" key="1">
    <source>
        <dbReference type="EMBL" id="CAE8595775.1"/>
    </source>
</evidence>
<dbReference type="Proteomes" id="UP000654075">
    <property type="component" value="Unassembled WGS sequence"/>
</dbReference>
<dbReference type="OMA" id="CIHTSTA"/>
<protein>
    <submittedName>
        <fullName evidence="1">Uncharacterized protein</fullName>
    </submittedName>
</protein>
<name>A0A813EA34_POLGL</name>
<dbReference type="EMBL" id="CAJNNW010014299">
    <property type="protein sequence ID" value="CAE8656455.1"/>
    <property type="molecule type" value="Genomic_DNA"/>
</dbReference>